<comment type="function">
    <text evidence="7">Functions as a peptidoglycan terminase that cleaves nascent peptidoglycan strands endolytically to terminate their elongation.</text>
</comment>
<dbReference type="GO" id="GO:0005886">
    <property type="term" value="C:plasma membrane"/>
    <property type="evidence" value="ECO:0007669"/>
    <property type="project" value="UniProtKB-SubCell"/>
</dbReference>
<evidence type="ECO:0000256" key="2">
    <source>
        <dbReference type="ARBA" id="ARBA00022692"/>
    </source>
</evidence>
<reference evidence="8 9" key="1">
    <citation type="journal article" date="2015" name="Genome Announc.">
        <title>Expanding the biotechnology potential of lactobacilli through comparative genomics of 213 strains and associated genera.</title>
        <authorList>
            <person name="Sun Z."/>
            <person name="Harris H.M."/>
            <person name="McCann A."/>
            <person name="Guo C."/>
            <person name="Argimon S."/>
            <person name="Zhang W."/>
            <person name="Yang X."/>
            <person name="Jeffery I.B."/>
            <person name="Cooney J.C."/>
            <person name="Kagawa T.F."/>
            <person name="Liu W."/>
            <person name="Song Y."/>
            <person name="Salvetti E."/>
            <person name="Wrobel A."/>
            <person name="Rasinkangas P."/>
            <person name="Parkhill J."/>
            <person name="Rea M.C."/>
            <person name="O'Sullivan O."/>
            <person name="Ritari J."/>
            <person name="Douillard F.P."/>
            <person name="Paul Ross R."/>
            <person name="Yang R."/>
            <person name="Briner A.E."/>
            <person name="Felis G.E."/>
            <person name="de Vos W.M."/>
            <person name="Barrangou R."/>
            <person name="Klaenhammer T.R."/>
            <person name="Caufield P.W."/>
            <person name="Cui Y."/>
            <person name="Zhang H."/>
            <person name="O'Toole P.W."/>
        </authorList>
    </citation>
    <scope>NUCLEOTIDE SEQUENCE [LARGE SCALE GENOMIC DNA]</scope>
    <source>
        <strain evidence="8 9">DSM 15945</strain>
    </source>
</reference>
<dbReference type="EC" id="4.2.2.29" evidence="7"/>
<dbReference type="PANTHER" id="PTHR30518">
    <property type="entry name" value="ENDOLYTIC MUREIN TRANSGLYCOSYLASE"/>
    <property type="match status" value="1"/>
</dbReference>
<keyword evidence="1 7" id="KW-1003">Cell membrane</keyword>
<keyword evidence="9" id="KW-1185">Reference proteome</keyword>
<organism evidence="8 9">
    <name type="scientific">Lacticaseibacillus pantheris DSM 15945 = JCM 12539 = NBRC 106106</name>
    <dbReference type="NCBI Taxonomy" id="1423783"/>
    <lineage>
        <taxon>Bacteria</taxon>
        <taxon>Bacillati</taxon>
        <taxon>Bacillota</taxon>
        <taxon>Bacilli</taxon>
        <taxon>Lactobacillales</taxon>
        <taxon>Lactobacillaceae</taxon>
        <taxon>Lacticaseibacillus</taxon>
    </lineage>
</organism>
<comment type="similarity">
    <text evidence="7">Belongs to the transglycosylase MltG family.</text>
</comment>
<dbReference type="PANTHER" id="PTHR30518:SF2">
    <property type="entry name" value="ENDOLYTIC MUREIN TRANSGLYCOSYLASE"/>
    <property type="match status" value="1"/>
</dbReference>
<dbReference type="Proteomes" id="UP000051922">
    <property type="component" value="Unassembled WGS sequence"/>
</dbReference>
<dbReference type="HAMAP" id="MF_02065">
    <property type="entry name" value="MltG"/>
    <property type="match status" value="1"/>
</dbReference>
<evidence type="ECO:0000256" key="6">
    <source>
        <dbReference type="ARBA" id="ARBA00023316"/>
    </source>
</evidence>
<keyword evidence="2 7" id="KW-0812">Transmembrane</keyword>
<comment type="catalytic activity">
    <reaction evidence="7">
        <text>a peptidoglycan chain = a peptidoglycan chain with N-acetyl-1,6-anhydromuramyl-[peptide] at the reducing end + a peptidoglycan chain with N-acetylglucosamine at the non-reducing end.</text>
        <dbReference type="EC" id="4.2.2.29"/>
    </reaction>
</comment>
<feature type="transmembrane region" description="Helical" evidence="7">
    <location>
        <begin position="32"/>
        <end position="52"/>
    </location>
</feature>
<dbReference type="GO" id="GO:0008932">
    <property type="term" value="F:lytic endotransglycosylase activity"/>
    <property type="evidence" value="ECO:0007669"/>
    <property type="project" value="UniProtKB-UniRule"/>
</dbReference>
<proteinExistence type="inferred from homology"/>
<dbReference type="PATRIC" id="fig|1423783.4.peg.524"/>
<dbReference type="CDD" id="cd08010">
    <property type="entry name" value="MltG_like"/>
    <property type="match status" value="1"/>
</dbReference>
<dbReference type="Pfam" id="PF02618">
    <property type="entry name" value="YceG"/>
    <property type="match status" value="1"/>
</dbReference>
<dbReference type="GO" id="GO:0009252">
    <property type="term" value="P:peptidoglycan biosynthetic process"/>
    <property type="evidence" value="ECO:0007669"/>
    <property type="project" value="UniProtKB-UniRule"/>
</dbReference>
<evidence type="ECO:0000256" key="3">
    <source>
        <dbReference type="ARBA" id="ARBA00022989"/>
    </source>
</evidence>
<gene>
    <name evidence="7" type="primary">mltG</name>
    <name evidence="8" type="ORF">FC50_GL000507</name>
</gene>
<accession>A0A0R1UAP8</accession>
<keyword evidence="4 7" id="KW-0472">Membrane</keyword>
<keyword evidence="6 7" id="KW-0961">Cell wall biogenesis/degradation</keyword>
<evidence type="ECO:0000313" key="8">
    <source>
        <dbReference type="EMBL" id="KRL86859.1"/>
    </source>
</evidence>
<comment type="subcellular location">
    <subcellularLocation>
        <location evidence="7">Cell membrane</location>
        <topology evidence="7">Single-pass membrane protein</topology>
    </subcellularLocation>
</comment>
<protein>
    <recommendedName>
        <fullName evidence="7">Endolytic murein transglycosylase</fullName>
        <ecNumber evidence="7">4.2.2.29</ecNumber>
    </recommendedName>
    <alternativeName>
        <fullName evidence="7">Peptidoglycan lytic transglycosylase</fullName>
    </alternativeName>
    <alternativeName>
        <fullName evidence="7">Peptidoglycan polymerization terminase</fullName>
    </alternativeName>
</protein>
<dbReference type="EMBL" id="AZFJ01000037">
    <property type="protein sequence ID" value="KRL86859.1"/>
    <property type="molecule type" value="Genomic_DNA"/>
</dbReference>
<keyword evidence="5 7" id="KW-0456">Lyase</keyword>
<dbReference type="STRING" id="1423783.FC50_GL000507"/>
<evidence type="ECO:0000313" key="9">
    <source>
        <dbReference type="Proteomes" id="UP000051922"/>
    </source>
</evidence>
<dbReference type="Gene3D" id="3.30.1490.480">
    <property type="entry name" value="Endolytic murein transglycosylase"/>
    <property type="match status" value="1"/>
</dbReference>
<dbReference type="GO" id="GO:0071555">
    <property type="term" value="P:cell wall organization"/>
    <property type="evidence" value="ECO:0007669"/>
    <property type="project" value="UniProtKB-KW"/>
</dbReference>
<evidence type="ECO:0000256" key="5">
    <source>
        <dbReference type="ARBA" id="ARBA00023239"/>
    </source>
</evidence>
<feature type="site" description="Important for catalytic activity" evidence="7">
    <location>
        <position position="265"/>
    </location>
</feature>
<dbReference type="NCBIfam" id="TIGR00247">
    <property type="entry name" value="endolytic transglycosylase MltG"/>
    <property type="match status" value="1"/>
</dbReference>
<sequence>MAGSQQDHEKIPGTSLDKRSFRDAQNHLVHHIVWWVIGIVVALVAVTGFMGYRYVTTSLEAVDPHSSKAVSVKINSGASTKQIGEALANKGVIKSATVFALYAKINSYSEFQAGTFQVAKSMDLKHVVTTLMGKGSNDGTQVLVREGETVETIASSMDKYTKKNGNLSKKSFMALMKDDTFFNQLAKKYPELLGSAAKSKNVRYHLEGYLFPATYSVSSGETMKELVTQMVAKTNSVLQPYYSNIKKQDLTVQHVLTLASIVEREGVTEASRRKIAGVFFNRIDADMPLQSDITVMYALNTHKTHLTNKDTAVKSPYNLYKNAGFGPGPFNQPSLQSVQAVLNPSDRSAGYLYFVANLKTGKILYARTLAEQDANIAAIGSDNQ</sequence>
<keyword evidence="3 7" id="KW-1133">Transmembrane helix</keyword>
<name>A0A0R1UAP8_9LACO</name>
<dbReference type="RefSeq" id="WP_420835959.1">
    <property type="nucleotide sequence ID" value="NZ_AZFJ01000037.1"/>
</dbReference>
<evidence type="ECO:0000256" key="1">
    <source>
        <dbReference type="ARBA" id="ARBA00022475"/>
    </source>
</evidence>
<comment type="caution">
    <text evidence="8">The sequence shown here is derived from an EMBL/GenBank/DDBJ whole genome shotgun (WGS) entry which is preliminary data.</text>
</comment>
<evidence type="ECO:0000256" key="7">
    <source>
        <dbReference type="HAMAP-Rule" id="MF_02065"/>
    </source>
</evidence>
<evidence type="ECO:0000256" key="4">
    <source>
        <dbReference type="ARBA" id="ARBA00023136"/>
    </source>
</evidence>
<dbReference type="AlphaFoldDB" id="A0A0R1UAP8"/>
<dbReference type="InterPro" id="IPR003770">
    <property type="entry name" value="MLTG-like"/>
</dbReference>